<gene>
    <name evidence="4" type="ORF">GOP47_0024935</name>
</gene>
<sequence length="440" mass="49072">MSLLTGVPILECMYVAACARWAWKRCVHSGSQDSEHWGLADSYNFAPVPRLCRLVLSVYEEDLRVPKWAPPGGYGINLAWIYKRADYDNTLGRVPPYFIYVDHQAQGIVLAIHGLSLKRESDYALLLARKVGQELFDGGYVHHGLRQAARWLLDEESKTLSALLCEHPSYKLTLAGHSLGAGIAAILAMLMANLNGKGNGVSRDRIRCYAIAPARCMSLSLAVRYADAINSVVLQDDFLPRTTTPLEDIFKCICCLPCLLCVGCISNTFTSEERLLKDPSRLYTPGQLYHIVERKLCRCSRYPPVVRTAIPVEERFERIILSCNATMDHSLVRIERVCQKALELLAEKENAQKVPGMEKMERQAMLEVEYKEQHREALKKATSLNASCAFPSYGTFGKGAWGKGESESFAADKSKQHGGRAKSLDRTTMEEATSSLVQST</sequence>
<dbReference type="InterPro" id="IPR005592">
    <property type="entry name" value="Mono/diacylglycerol_lipase_N"/>
</dbReference>
<comment type="caution">
    <text evidence="4">The sequence shown here is derived from an EMBL/GenBank/DDBJ whole genome shotgun (WGS) entry which is preliminary data.</text>
</comment>
<proteinExistence type="predicted"/>
<dbReference type="Pfam" id="PF01764">
    <property type="entry name" value="Lipase_3"/>
    <property type="match status" value="1"/>
</dbReference>
<dbReference type="AlphaFoldDB" id="A0A9D4U319"/>
<dbReference type="InterPro" id="IPR029058">
    <property type="entry name" value="AB_hydrolase_fold"/>
</dbReference>
<dbReference type="Gene3D" id="3.40.50.1820">
    <property type="entry name" value="alpha/beta hydrolase"/>
    <property type="match status" value="1"/>
</dbReference>
<dbReference type="PANTHER" id="PTHR46398:SF7">
    <property type="entry name" value="ALPHA_BETA-HYDROLASES SUPERFAMILY PROTEIN"/>
    <property type="match status" value="1"/>
</dbReference>
<reference evidence="4" key="1">
    <citation type="submission" date="2021-01" db="EMBL/GenBank/DDBJ databases">
        <title>Adiantum capillus-veneris genome.</title>
        <authorList>
            <person name="Fang Y."/>
            <person name="Liao Q."/>
        </authorList>
    </citation>
    <scope>NUCLEOTIDE SEQUENCE</scope>
    <source>
        <strain evidence="4">H3</strain>
        <tissue evidence="4">Leaf</tissue>
    </source>
</reference>
<dbReference type="InterPro" id="IPR002921">
    <property type="entry name" value="Fungal_lipase-type"/>
</dbReference>
<organism evidence="4 5">
    <name type="scientific">Adiantum capillus-veneris</name>
    <name type="common">Maidenhair fern</name>
    <dbReference type="NCBI Taxonomy" id="13818"/>
    <lineage>
        <taxon>Eukaryota</taxon>
        <taxon>Viridiplantae</taxon>
        <taxon>Streptophyta</taxon>
        <taxon>Embryophyta</taxon>
        <taxon>Tracheophyta</taxon>
        <taxon>Polypodiopsida</taxon>
        <taxon>Polypodiidae</taxon>
        <taxon>Polypodiales</taxon>
        <taxon>Pteridineae</taxon>
        <taxon>Pteridaceae</taxon>
        <taxon>Vittarioideae</taxon>
        <taxon>Adiantum</taxon>
    </lineage>
</organism>
<feature type="compositionally biased region" description="Polar residues" evidence="1">
    <location>
        <begin position="430"/>
        <end position="440"/>
    </location>
</feature>
<dbReference type="EMBL" id="JABFUD020000024">
    <property type="protein sequence ID" value="KAI5060515.1"/>
    <property type="molecule type" value="Genomic_DNA"/>
</dbReference>
<dbReference type="PANTHER" id="PTHR46398">
    <property type="entry name" value="ALPHA/BETA-HYDROLASES SUPERFAMILY PROTEIN"/>
    <property type="match status" value="1"/>
</dbReference>
<dbReference type="Proteomes" id="UP000886520">
    <property type="component" value="Chromosome 24"/>
</dbReference>
<feature type="region of interest" description="Disordered" evidence="1">
    <location>
        <begin position="407"/>
        <end position="440"/>
    </location>
</feature>
<keyword evidence="5" id="KW-1185">Reference proteome</keyword>
<evidence type="ECO:0000259" key="3">
    <source>
        <dbReference type="Pfam" id="PF03893"/>
    </source>
</evidence>
<protein>
    <submittedName>
        <fullName evidence="4">Uncharacterized protein</fullName>
    </submittedName>
</protein>
<evidence type="ECO:0000313" key="4">
    <source>
        <dbReference type="EMBL" id="KAI5060515.1"/>
    </source>
</evidence>
<feature type="domain" description="Mono-/di-acylglycerol lipase N-terminal" evidence="3">
    <location>
        <begin position="10"/>
        <end position="75"/>
    </location>
</feature>
<name>A0A9D4U319_ADICA</name>
<dbReference type="SUPFAM" id="SSF53474">
    <property type="entry name" value="alpha/beta-Hydrolases"/>
    <property type="match status" value="1"/>
</dbReference>
<accession>A0A9D4U319</accession>
<evidence type="ECO:0000313" key="5">
    <source>
        <dbReference type="Proteomes" id="UP000886520"/>
    </source>
</evidence>
<dbReference type="OrthoDB" id="438440at2759"/>
<dbReference type="Pfam" id="PF03893">
    <property type="entry name" value="Lipase3_N"/>
    <property type="match status" value="1"/>
</dbReference>
<dbReference type="CDD" id="cd00519">
    <property type="entry name" value="Lipase_3"/>
    <property type="match status" value="1"/>
</dbReference>
<dbReference type="GO" id="GO:0016042">
    <property type="term" value="P:lipid catabolic process"/>
    <property type="evidence" value="ECO:0007669"/>
    <property type="project" value="InterPro"/>
</dbReference>
<evidence type="ECO:0000259" key="2">
    <source>
        <dbReference type="Pfam" id="PF01764"/>
    </source>
</evidence>
<evidence type="ECO:0000256" key="1">
    <source>
        <dbReference type="SAM" id="MobiDB-lite"/>
    </source>
</evidence>
<feature type="domain" description="Fungal lipase-type" evidence="2">
    <location>
        <begin position="134"/>
        <end position="244"/>
    </location>
</feature>